<evidence type="ECO:0008006" key="4">
    <source>
        <dbReference type="Google" id="ProtNLM"/>
    </source>
</evidence>
<dbReference type="PANTHER" id="PTHR46586:SF3">
    <property type="entry name" value="ANKYRIN REPEAT-CONTAINING PROTEIN"/>
    <property type="match status" value="1"/>
</dbReference>
<comment type="caution">
    <text evidence="2">The sequence shown here is derived from an EMBL/GenBank/DDBJ whole genome shotgun (WGS) entry which is preliminary data.</text>
</comment>
<gene>
    <name evidence="2" type="ORF">BCR44DRAFT_33974</name>
</gene>
<dbReference type="AlphaFoldDB" id="A0A1Y2HU97"/>
<sequence>MHAAQYMNASDHRTMLSTPPSAASAAPAAPPLPSELIELLLTCLLRKTKLDCLWEPEPILQVLNVVSRNEMPNLTKQLLWDFAWIDMDVASRIGDLSLLKFMLDWSKRPNGRLLQYTTDAITHASGSAHIHVLDWWFFESNVWICWTVQAVDKASAQGHVSVLDWWFKSGLKLKYSEQAMDSASGNGHVAVLAWWLKNSRHLKYSDAALCSAAKNGHLKALQWWADSGLPLKARGLVLGALQSRSNQVMERVLWMSRKDAKAMQGWDVVHEYSELYSCLEDGRMDALVWIDLLRLQLFPSFNDKRYTSLLHLVFKTGSISLLEWLRAKRWLRCGRYGISIACQYGHIHVLDYLESTMAIDDKVALEPIDAHVRHRHDMIQSCPYDSATISGHVDVLDWLLKHDYPVQATVNFITRACMSGNLAVVKWWFSCPRDTNIDIEQAINGASDRGHVHILDFLECKGWISSASRFSLHVQNWTVDVLEWWYRRFPQLLRETNLVIDSSMANGDSLEMLDWWVSHRLSYFTDFTDFTDFPVYAIDLCHDAAGNGQLEFLRWCRVHKLIETPINAGPGEDVTILDCRDGLRSLVLSWNWWLEQHGCQRSTKKIRLQEWDINVPVLLLASLERKKVFSRTKIEWEWVHYEIYYWTIQVSLESLVTQGDIADLDCTMETLDSLVAKPDMTFALLNRASKYDHLSLLHWWKETLPLCFFVPSTAASVRQATKWSDEVKKWWLKVLLDDASTRFPRINVDLS</sequence>
<accession>A0A1Y2HU97</accession>
<dbReference type="OrthoDB" id="2145195at2759"/>
<proteinExistence type="predicted"/>
<feature type="compositionally biased region" description="Low complexity" evidence="1">
    <location>
        <begin position="16"/>
        <end position="27"/>
    </location>
</feature>
<name>A0A1Y2HU97_9FUNG</name>
<protein>
    <recommendedName>
        <fullName evidence="4">Ankyrin repeat-containing domain protein</fullName>
    </recommendedName>
</protein>
<dbReference type="PANTHER" id="PTHR46586">
    <property type="entry name" value="ANKYRIN REPEAT-CONTAINING PROTEIN"/>
    <property type="match status" value="1"/>
</dbReference>
<evidence type="ECO:0000313" key="2">
    <source>
        <dbReference type="EMBL" id="ORZ38176.1"/>
    </source>
</evidence>
<dbReference type="SUPFAM" id="SSF48403">
    <property type="entry name" value="Ankyrin repeat"/>
    <property type="match status" value="1"/>
</dbReference>
<dbReference type="Gene3D" id="1.25.40.20">
    <property type="entry name" value="Ankyrin repeat-containing domain"/>
    <property type="match status" value="1"/>
</dbReference>
<evidence type="ECO:0000313" key="3">
    <source>
        <dbReference type="Proteomes" id="UP000193411"/>
    </source>
</evidence>
<organism evidence="2 3">
    <name type="scientific">Catenaria anguillulae PL171</name>
    <dbReference type="NCBI Taxonomy" id="765915"/>
    <lineage>
        <taxon>Eukaryota</taxon>
        <taxon>Fungi</taxon>
        <taxon>Fungi incertae sedis</taxon>
        <taxon>Blastocladiomycota</taxon>
        <taxon>Blastocladiomycetes</taxon>
        <taxon>Blastocladiales</taxon>
        <taxon>Catenariaceae</taxon>
        <taxon>Catenaria</taxon>
    </lineage>
</organism>
<reference evidence="2 3" key="1">
    <citation type="submission" date="2016-07" db="EMBL/GenBank/DDBJ databases">
        <title>Pervasive Adenine N6-methylation of Active Genes in Fungi.</title>
        <authorList>
            <consortium name="DOE Joint Genome Institute"/>
            <person name="Mondo S.J."/>
            <person name="Dannebaum R.O."/>
            <person name="Kuo R.C."/>
            <person name="Labutti K."/>
            <person name="Haridas S."/>
            <person name="Kuo A."/>
            <person name="Salamov A."/>
            <person name="Ahrendt S.R."/>
            <person name="Lipzen A."/>
            <person name="Sullivan W."/>
            <person name="Andreopoulos W.B."/>
            <person name="Clum A."/>
            <person name="Lindquist E."/>
            <person name="Daum C."/>
            <person name="Ramamoorthy G.K."/>
            <person name="Gryganskyi A."/>
            <person name="Culley D."/>
            <person name="Magnuson J.K."/>
            <person name="James T.Y."/>
            <person name="O'Malley M.A."/>
            <person name="Stajich J.E."/>
            <person name="Spatafora J.W."/>
            <person name="Visel A."/>
            <person name="Grigoriev I.V."/>
        </authorList>
    </citation>
    <scope>NUCLEOTIDE SEQUENCE [LARGE SCALE GENOMIC DNA]</scope>
    <source>
        <strain evidence="2 3">PL171</strain>
    </source>
</reference>
<keyword evidence="3" id="KW-1185">Reference proteome</keyword>
<feature type="region of interest" description="Disordered" evidence="1">
    <location>
        <begin position="1"/>
        <end position="27"/>
    </location>
</feature>
<dbReference type="Proteomes" id="UP000193411">
    <property type="component" value="Unassembled WGS sequence"/>
</dbReference>
<dbReference type="SUPFAM" id="SSF140860">
    <property type="entry name" value="Pseudo ankyrin repeat-like"/>
    <property type="match status" value="1"/>
</dbReference>
<dbReference type="InterPro" id="IPR052050">
    <property type="entry name" value="SecEffector_AnkRepeat"/>
</dbReference>
<evidence type="ECO:0000256" key="1">
    <source>
        <dbReference type="SAM" id="MobiDB-lite"/>
    </source>
</evidence>
<dbReference type="EMBL" id="MCFL01000009">
    <property type="protein sequence ID" value="ORZ38176.1"/>
    <property type="molecule type" value="Genomic_DNA"/>
</dbReference>
<dbReference type="InterPro" id="IPR036770">
    <property type="entry name" value="Ankyrin_rpt-contain_sf"/>
</dbReference>